<proteinExistence type="predicted"/>
<accession>A0AC61RSX6</accession>
<gene>
    <name evidence="1" type="ORF">E5329_18475</name>
</gene>
<name>A0AC61RSX6_9FIRM</name>
<sequence length="142" mass="16745">MVRIVVFEIHDSDSDIFDKIMEIVESHPDIECLRVRDEPMLSLPGLEIYPGRRKIYRDRREINLTTKEYDLLCLLATNRGQVLTYDQIYRKVWGEDSYGDESNAIGCHIRHLREKLYEAEPDAPFTIRCVREVGYCFEVNSE</sequence>
<organism evidence="1 2">
    <name type="scientific">Petralouisia muris</name>
    <dbReference type="NCBI Taxonomy" id="3032872"/>
    <lineage>
        <taxon>Bacteria</taxon>
        <taxon>Bacillati</taxon>
        <taxon>Bacillota</taxon>
        <taxon>Clostridia</taxon>
        <taxon>Lachnospirales</taxon>
        <taxon>Lachnospiraceae</taxon>
        <taxon>Petralouisia</taxon>
    </lineage>
</organism>
<dbReference type="EMBL" id="SRYA01000043">
    <property type="protein sequence ID" value="TGY93496.1"/>
    <property type="molecule type" value="Genomic_DNA"/>
</dbReference>
<evidence type="ECO:0000313" key="1">
    <source>
        <dbReference type="EMBL" id="TGY93496.1"/>
    </source>
</evidence>
<protein>
    <submittedName>
        <fullName evidence="1">Winged helix family transcriptional regulator</fullName>
    </submittedName>
</protein>
<comment type="caution">
    <text evidence="1">The sequence shown here is derived from an EMBL/GenBank/DDBJ whole genome shotgun (WGS) entry which is preliminary data.</text>
</comment>
<reference evidence="1" key="1">
    <citation type="submission" date="2019-04" db="EMBL/GenBank/DDBJ databases">
        <title>Microbes associate with the intestines of laboratory mice.</title>
        <authorList>
            <person name="Navarre W."/>
            <person name="Wong E."/>
            <person name="Huang K."/>
            <person name="Tropini C."/>
            <person name="Ng K."/>
            <person name="Yu B."/>
        </authorList>
    </citation>
    <scope>NUCLEOTIDE SEQUENCE</scope>
    <source>
        <strain evidence="1">NM01_1-7b</strain>
    </source>
</reference>
<evidence type="ECO:0000313" key="2">
    <source>
        <dbReference type="Proteomes" id="UP000304953"/>
    </source>
</evidence>
<dbReference type="Proteomes" id="UP000304953">
    <property type="component" value="Unassembled WGS sequence"/>
</dbReference>
<keyword evidence="2" id="KW-1185">Reference proteome</keyword>